<proteinExistence type="inferred from homology"/>
<gene>
    <name evidence="14" type="ORF">BG844_25365</name>
</gene>
<protein>
    <recommendedName>
        <fullName evidence="13">DAGKc domain-containing protein</fullName>
    </recommendedName>
</protein>
<organism evidence="14 15">
    <name type="scientific">Couchioplanes caeruleus subsp. caeruleus</name>
    <dbReference type="NCBI Taxonomy" id="56427"/>
    <lineage>
        <taxon>Bacteria</taxon>
        <taxon>Bacillati</taxon>
        <taxon>Actinomycetota</taxon>
        <taxon>Actinomycetes</taxon>
        <taxon>Micromonosporales</taxon>
        <taxon>Micromonosporaceae</taxon>
        <taxon>Couchioplanes</taxon>
    </lineage>
</organism>
<dbReference type="GO" id="GO:0005524">
    <property type="term" value="F:ATP binding"/>
    <property type="evidence" value="ECO:0007669"/>
    <property type="project" value="UniProtKB-KW"/>
</dbReference>
<evidence type="ECO:0000256" key="11">
    <source>
        <dbReference type="ARBA" id="ARBA00023209"/>
    </source>
</evidence>
<dbReference type="Gene3D" id="3.40.50.10330">
    <property type="entry name" value="Probable inorganic polyphosphate/atp-NAD kinase, domain 1"/>
    <property type="match status" value="1"/>
</dbReference>
<keyword evidence="8" id="KW-0067">ATP-binding</keyword>
<reference evidence="14 15" key="1">
    <citation type="submission" date="2016-09" db="EMBL/GenBank/DDBJ databases">
        <title>Couchioplanes caeruleus draft genome sequence.</title>
        <authorList>
            <person name="Sheehan J."/>
            <person name="Caffrey P."/>
        </authorList>
    </citation>
    <scope>NUCLEOTIDE SEQUENCE [LARGE SCALE GENOMIC DNA]</scope>
    <source>
        <strain evidence="14 15">DSM 43634</strain>
    </source>
</reference>
<sequence>MIREAFTAVVNPAAGSGSAAATMIGLARALRETGARVQVTYSRGLEHATELAAAAAASGDTVLAVGGDGIVGAVAAGVLGTEVELGVVPAGRGNDLARAVRLPRDDVAAFAAALRESPSRPVDVAMAGERVVIGSVCAGLDAAANDAANRWRLPRKPIAYQIAAVGVLARWQPITYDLTVDGVREQLRGNTVVVANCAFYGGALKVAPAAVLDDGLLDLVTIGDLNRRRLVPVLTAMRRGEHVTMPGIASRPIREVTIATDRPTPFYADGERLPAGPLTVRVRPAALRLIGA</sequence>
<keyword evidence="6" id="KW-0547">Nucleotide-binding</keyword>
<evidence type="ECO:0000256" key="3">
    <source>
        <dbReference type="ARBA" id="ARBA00022516"/>
    </source>
</evidence>
<keyword evidence="9" id="KW-0460">Magnesium</keyword>
<keyword evidence="7" id="KW-0418">Kinase</keyword>
<evidence type="ECO:0000256" key="9">
    <source>
        <dbReference type="ARBA" id="ARBA00022842"/>
    </source>
</evidence>
<dbReference type="GO" id="GO:0004143">
    <property type="term" value="F:ATP-dependent diacylglycerol kinase activity"/>
    <property type="evidence" value="ECO:0007669"/>
    <property type="project" value="TreeGrafter"/>
</dbReference>
<dbReference type="InterPro" id="IPR045540">
    <property type="entry name" value="YegS/DAGK_C"/>
</dbReference>
<keyword evidence="15" id="KW-1185">Reference proteome</keyword>
<evidence type="ECO:0000256" key="5">
    <source>
        <dbReference type="ARBA" id="ARBA00022723"/>
    </source>
</evidence>
<keyword evidence="12" id="KW-1208">Phospholipid metabolism</keyword>
<dbReference type="InterPro" id="IPR050187">
    <property type="entry name" value="Lipid_Phosphate_FormReg"/>
</dbReference>
<dbReference type="Pfam" id="PF19279">
    <property type="entry name" value="YegS_C"/>
    <property type="match status" value="1"/>
</dbReference>
<keyword evidence="11" id="KW-0594">Phospholipid biosynthesis</keyword>
<evidence type="ECO:0000256" key="2">
    <source>
        <dbReference type="ARBA" id="ARBA00005983"/>
    </source>
</evidence>
<accession>A0A1K0GQR8</accession>
<evidence type="ECO:0000256" key="1">
    <source>
        <dbReference type="ARBA" id="ARBA00001946"/>
    </source>
</evidence>
<dbReference type="Gene3D" id="2.60.200.40">
    <property type="match status" value="1"/>
</dbReference>
<dbReference type="SUPFAM" id="SSF111331">
    <property type="entry name" value="NAD kinase/diacylglycerol kinase-like"/>
    <property type="match status" value="1"/>
</dbReference>
<keyword evidence="4" id="KW-0808">Transferase</keyword>
<dbReference type="InterPro" id="IPR001206">
    <property type="entry name" value="Diacylglycerol_kinase_cat_dom"/>
</dbReference>
<dbReference type="EMBL" id="MEIA01000299">
    <property type="protein sequence ID" value="OJF11603.1"/>
    <property type="molecule type" value="Genomic_DNA"/>
</dbReference>
<evidence type="ECO:0000256" key="12">
    <source>
        <dbReference type="ARBA" id="ARBA00023264"/>
    </source>
</evidence>
<dbReference type="Proteomes" id="UP000182486">
    <property type="component" value="Unassembled WGS sequence"/>
</dbReference>
<feature type="domain" description="DAGKc" evidence="13">
    <location>
        <begin position="1"/>
        <end position="130"/>
    </location>
</feature>
<evidence type="ECO:0000256" key="7">
    <source>
        <dbReference type="ARBA" id="ARBA00022777"/>
    </source>
</evidence>
<evidence type="ECO:0000256" key="8">
    <source>
        <dbReference type="ARBA" id="ARBA00022840"/>
    </source>
</evidence>
<name>A0A1K0GQR8_9ACTN</name>
<keyword evidence="10" id="KW-0443">Lipid metabolism</keyword>
<keyword evidence="3" id="KW-0444">Lipid biosynthesis</keyword>
<dbReference type="PROSITE" id="PS50146">
    <property type="entry name" value="DAGK"/>
    <property type="match status" value="1"/>
</dbReference>
<dbReference type="GO" id="GO:0008654">
    <property type="term" value="P:phospholipid biosynthetic process"/>
    <property type="evidence" value="ECO:0007669"/>
    <property type="project" value="UniProtKB-KW"/>
</dbReference>
<evidence type="ECO:0000313" key="14">
    <source>
        <dbReference type="EMBL" id="OJF11603.1"/>
    </source>
</evidence>
<dbReference type="Pfam" id="PF00781">
    <property type="entry name" value="DAGK_cat"/>
    <property type="match status" value="1"/>
</dbReference>
<keyword evidence="5" id="KW-0479">Metal-binding</keyword>
<dbReference type="PANTHER" id="PTHR12358">
    <property type="entry name" value="SPHINGOSINE KINASE"/>
    <property type="match status" value="1"/>
</dbReference>
<dbReference type="InterPro" id="IPR005218">
    <property type="entry name" value="Diacylglycerol/lipid_kinase"/>
</dbReference>
<evidence type="ECO:0000256" key="10">
    <source>
        <dbReference type="ARBA" id="ARBA00023098"/>
    </source>
</evidence>
<dbReference type="GO" id="GO:0046872">
    <property type="term" value="F:metal ion binding"/>
    <property type="evidence" value="ECO:0007669"/>
    <property type="project" value="UniProtKB-KW"/>
</dbReference>
<dbReference type="InterPro" id="IPR016064">
    <property type="entry name" value="NAD/diacylglycerol_kinase_sf"/>
</dbReference>
<dbReference type="SMART" id="SM00046">
    <property type="entry name" value="DAGKc"/>
    <property type="match status" value="1"/>
</dbReference>
<dbReference type="GO" id="GO:0005886">
    <property type="term" value="C:plasma membrane"/>
    <property type="evidence" value="ECO:0007669"/>
    <property type="project" value="TreeGrafter"/>
</dbReference>
<evidence type="ECO:0000259" key="13">
    <source>
        <dbReference type="PROSITE" id="PS50146"/>
    </source>
</evidence>
<evidence type="ECO:0000313" key="15">
    <source>
        <dbReference type="Proteomes" id="UP000182486"/>
    </source>
</evidence>
<dbReference type="RefSeq" id="WP_071807891.1">
    <property type="nucleotide sequence ID" value="NZ_MEIA01000299.1"/>
</dbReference>
<dbReference type="InterPro" id="IPR017438">
    <property type="entry name" value="ATP-NAD_kinase_N"/>
</dbReference>
<comment type="caution">
    <text evidence="14">The sequence shown here is derived from an EMBL/GenBank/DDBJ whole genome shotgun (WGS) entry which is preliminary data.</text>
</comment>
<comment type="similarity">
    <text evidence="2">Belongs to the diacylglycerol/lipid kinase family.</text>
</comment>
<evidence type="ECO:0000256" key="4">
    <source>
        <dbReference type="ARBA" id="ARBA00022679"/>
    </source>
</evidence>
<evidence type="ECO:0000256" key="6">
    <source>
        <dbReference type="ARBA" id="ARBA00022741"/>
    </source>
</evidence>
<dbReference type="PANTHER" id="PTHR12358:SF106">
    <property type="entry name" value="LIPID KINASE YEGS"/>
    <property type="match status" value="1"/>
</dbReference>
<dbReference type="NCBIfam" id="TIGR00147">
    <property type="entry name" value="YegS/Rv2252/BmrU family lipid kinase"/>
    <property type="match status" value="1"/>
</dbReference>
<comment type="cofactor">
    <cofactor evidence="1">
        <name>Mg(2+)</name>
        <dbReference type="ChEBI" id="CHEBI:18420"/>
    </cofactor>
</comment>
<dbReference type="AlphaFoldDB" id="A0A1K0GQR8"/>